<comment type="similarity">
    <text evidence="2">Belongs to the ZC3H14 family.</text>
</comment>
<comment type="subcellular location">
    <subcellularLocation>
        <location evidence="1">Nucleus</location>
    </subcellularLocation>
</comment>
<evidence type="ECO:0000256" key="1">
    <source>
        <dbReference type="ARBA" id="ARBA00004123"/>
    </source>
</evidence>
<feature type="region of interest" description="Disordered" evidence="9">
    <location>
        <begin position="76"/>
        <end position="281"/>
    </location>
</feature>
<evidence type="ECO:0000256" key="6">
    <source>
        <dbReference type="ARBA" id="ARBA00022833"/>
    </source>
</evidence>
<dbReference type="InterPro" id="IPR000571">
    <property type="entry name" value="Znf_CCCH"/>
</dbReference>
<dbReference type="Proteomes" id="UP000696485">
    <property type="component" value="Unassembled WGS sequence"/>
</dbReference>
<evidence type="ECO:0000256" key="3">
    <source>
        <dbReference type="ARBA" id="ARBA00022723"/>
    </source>
</evidence>
<reference evidence="11" key="1">
    <citation type="journal article" date="2020" name="Fungal Divers.">
        <title>Resolving the Mortierellaceae phylogeny through synthesis of multi-gene phylogenetics and phylogenomics.</title>
        <authorList>
            <person name="Vandepol N."/>
            <person name="Liber J."/>
            <person name="Desiro A."/>
            <person name="Na H."/>
            <person name="Kennedy M."/>
            <person name="Barry K."/>
            <person name="Grigoriev I.V."/>
            <person name="Miller A.N."/>
            <person name="O'Donnell K."/>
            <person name="Stajich J.E."/>
            <person name="Bonito G."/>
        </authorList>
    </citation>
    <scope>NUCLEOTIDE SEQUENCE</scope>
    <source>
        <strain evidence="11">NVP1</strain>
    </source>
</reference>
<dbReference type="InterPro" id="IPR043094">
    <property type="entry name" value="Nab2/ZC3H14_N_sf"/>
</dbReference>
<accession>A0A9P5VJV3</accession>
<dbReference type="InterPro" id="IPR040366">
    <property type="entry name" value="Nab2/ZC3H14"/>
</dbReference>
<dbReference type="GO" id="GO:0008270">
    <property type="term" value="F:zinc ion binding"/>
    <property type="evidence" value="ECO:0007669"/>
    <property type="project" value="UniProtKB-KW"/>
</dbReference>
<comment type="caution">
    <text evidence="11">The sequence shown here is derived from an EMBL/GenBank/DDBJ whole genome shotgun (WGS) entry which is preliminary data.</text>
</comment>
<dbReference type="PANTHER" id="PTHR14738">
    <property type="entry name" value="ZINC FINGER CCCH DOMAIN-CONTAINING PROTEIN 14"/>
    <property type="match status" value="1"/>
</dbReference>
<feature type="compositionally biased region" description="Basic and acidic residues" evidence="9">
    <location>
        <begin position="207"/>
        <end position="230"/>
    </location>
</feature>
<protein>
    <recommendedName>
        <fullName evidence="10">C3H1-type domain-containing protein</fullName>
    </recommendedName>
</protein>
<dbReference type="GO" id="GO:0005634">
    <property type="term" value="C:nucleus"/>
    <property type="evidence" value="ECO:0007669"/>
    <property type="project" value="UniProtKB-SubCell"/>
</dbReference>
<dbReference type="GO" id="GO:0005737">
    <property type="term" value="C:cytoplasm"/>
    <property type="evidence" value="ECO:0007669"/>
    <property type="project" value="TreeGrafter"/>
</dbReference>
<evidence type="ECO:0000256" key="7">
    <source>
        <dbReference type="ARBA" id="ARBA00023242"/>
    </source>
</evidence>
<dbReference type="Pfam" id="PF14608">
    <property type="entry name" value="zf-CCCH_2"/>
    <property type="match status" value="4"/>
</dbReference>
<gene>
    <name evidence="11" type="ORF">BG006_008086</name>
</gene>
<dbReference type="GO" id="GO:0008143">
    <property type="term" value="F:poly(A) binding"/>
    <property type="evidence" value="ECO:0007669"/>
    <property type="project" value="InterPro"/>
</dbReference>
<keyword evidence="5 8" id="KW-0863">Zinc-finger</keyword>
<dbReference type="GO" id="GO:0043488">
    <property type="term" value="P:regulation of mRNA stability"/>
    <property type="evidence" value="ECO:0007669"/>
    <property type="project" value="InterPro"/>
</dbReference>
<feature type="region of interest" description="Disordered" evidence="9">
    <location>
        <begin position="522"/>
        <end position="542"/>
    </location>
</feature>
<keyword evidence="6 8" id="KW-0862">Zinc</keyword>
<sequence>MAIIQLGTPQETELSALILAKLIDFGWPDNDTLANFIVVMVANEKTKEEITSELNDTSEFSEWLFDHLTAVTTSSEAQQAQVLPQQPSPQIQRAEDLEEAMDTSSSRKFTSEARPPGRLLKNAISSATRSDPAPSRQAPSRVYGERRQEARDRSISPIRSRELTKGRDTDDRIRFRRTSEERSRDEARIAARLGPMNDHNTGRRGRQGRDDRLENRARDKSWDDRSDYHDRRNRGNPVKTREQALRDIERRLGPRADSRDRSNRRSSYGSNHREPSYEQEEIDDVKPARCKFWPNCTQGDLCQFWHPKELCPLLPNCPSTADSCYYVHPLAEPTAEQLAAAARQALLQSMRPTNGTGNALQNSGALGSSTECKFGARCTRPDCMFRHSERESKQPCRFFPNCTKPNCPFYHPPYGESLSNGTVDANDNVTRLSTPCKFADLCTRAGCHFTHPRDGDASNVPLCKFNPCTRQGCTYRHVPGGTFVGNKTLVLNNTRPHTSDRFAGATANEEDVEKLHVPASTHWANGGVSHQPDADVDMDVAM</sequence>
<dbReference type="Gene3D" id="4.10.1000.40">
    <property type="match status" value="2"/>
</dbReference>
<evidence type="ECO:0000313" key="12">
    <source>
        <dbReference type="Proteomes" id="UP000696485"/>
    </source>
</evidence>
<dbReference type="EMBL" id="JAAAUY010000531">
    <property type="protein sequence ID" value="KAF9328792.1"/>
    <property type="molecule type" value="Genomic_DNA"/>
</dbReference>
<feature type="zinc finger region" description="C3H1-type" evidence="8">
    <location>
        <begin position="284"/>
        <end position="309"/>
    </location>
</feature>
<evidence type="ECO:0000256" key="4">
    <source>
        <dbReference type="ARBA" id="ARBA00022737"/>
    </source>
</evidence>
<proteinExistence type="inferred from homology"/>
<organism evidence="11 12">
    <name type="scientific">Podila minutissima</name>
    <dbReference type="NCBI Taxonomy" id="64525"/>
    <lineage>
        <taxon>Eukaryota</taxon>
        <taxon>Fungi</taxon>
        <taxon>Fungi incertae sedis</taxon>
        <taxon>Mucoromycota</taxon>
        <taxon>Mortierellomycotina</taxon>
        <taxon>Mortierellomycetes</taxon>
        <taxon>Mortierellales</taxon>
        <taxon>Mortierellaceae</taxon>
        <taxon>Podila</taxon>
    </lineage>
</organism>
<evidence type="ECO:0000256" key="9">
    <source>
        <dbReference type="SAM" id="MobiDB-lite"/>
    </source>
</evidence>
<keyword evidence="7" id="KW-0539">Nucleus</keyword>
<feature type="domain" description="C3H1-type" evidence="10">
    <location>
        <begin position="390"/>
        <end position="414"/>
    </location>
</feature>
<feature type="compositionally biased region" description="Basic and acidic residues" evidence="9">
    <location>
        <begin position="143"/>
        <end position="189"/>
    </location>
</feature>
<feature type="domain" description="C3H1-type" evidence="10">
    <location>
        <begin position="284"/>
        <end position="309"/>
    </location>
</feature>
<feature type="compositionally biased region" description="Basic and acidic residues" evidence="9">
    <location>
        <begin position="239"/>
        <end position="263"/>
    </location>
</feature>
<feature type="compositionally biased region" description="Polar residues" evidence="9">
    <location>
        <begin position="76"/>
        <end position="91"/>
    </location>
</feature>
<dbReference type="Gene3D" id="1.10.340.40">
    <property type="entry name" value="Nuclear abundant poly(A) RNA-bind protein 2, N-terminal domain"/>
    <property type="match status" value="1"/>
</dbReference>
<keyword evidence="4" id="KW-0677">Repeat</keyword>
<dbReference type="AlphaFoldDB" id="A0A9P5VJV3"/>
<keyword evidence="3 8" id="KW-0479">Metal-binding</keyword>
<evidence type="ECO:0000256" key="5">
    <source>
        <dbReference type="ARBA" id="ARBA00022771"/>
    </source>
</evidence>
<evidence type="ECO:0000259" key="10">
    <source>
        <dbReference type="PROSITE" id="PS50103"/>
    </source>
</evidence>
<evidence type="ECO:0000256" key="2">
    <source>
        <dbReference type="ARBA" id="ARBA00008423"/>
    </source>
</evidence>
<evidence type="ECO:0000313" key="11">
    <source>
        <dbReference type="EMBL" id="KAF9328792.1"/>
    </source>
</evidence>
<dbReference type="PANTHER" id="PTHR14738:SF29">
    <property type="entry name" value="ZINC FINGER CCCH DOMAIN-CONTAINING PROTEIN 14"/>
    <property type="match status" value="1"/>
</dbReference>
<keyword evidence="12" id="KW-1185">Reference proteome</keyword>
<dbReference type="SMART" id="SM00356">
    <property type="entry name" value="ZnF_C3H1"/>
    <property type="match status" value="5"/>
</dbReference>
<evidence type="ECO:0000256" key="8">
    <source>
        <dbReference type="PROSITE-ProRule" id="PRU00723"/>
    </source>
</evidence>
<feature type="zinc finger region" description="C3H1-type" evidence="8">
    <location>
        <begin position="390"/>
        <end position="414"/>
    </location>
</feature>
<name>A0A9P5VJV3_9FUNG</name>
<dbReference type="PROSITE" id="PS50103">
    <property type="entry name" value="ZF_C3H1"/>
    <property type="match status" value="2"/>
</dbReference>